<dbReference type="AlphaFoldDB" id="A0ABD1HWF1"/>
<keyword evidence="1" id="KW-0812">Transmembrane</keyword>
<dbReference type="Proteomes" id="UP001567538">
    <property type="component" value="Unassembled WGS sequence"/>
</dbReference>
<reference evidence="2 3" key="1">
    <citation type="submission" date="2024-06" db="EMBL/GenBank/DDBJ databases">
        <title>A chromosome level genome sequence of Diviner's sage (Salvia divinorum).</title>
        <authorList>
            <person name="Ford S.A."/>
            <person name="Ro D.-K."/>
            <person name="Ness R.W."/>
            <person name="Phillips M.A."/>
        </authorList>
    </citation>
    <scope>NUCLEOTIDE SEQUENCE [LARGE SCALE GENOMIC DNA]</scope>
    <source>
        <strain evidence="2">SAF-2024a</strain>
        <tissue evidence="2">Leaf</tissue>
    </source>
</reference>
<comment type="caution">
    <text evidence="2">The sequence shown here is derived from an EMBL/GenBank/DDBJ whole genome shotgun (WGS) entry which is preliminary data.</text>
</comment>
<evidence type="ECO:0000256" key="1">
    <source>
        <dbReference type="SAM" id="Phobius"/>
    </source>
</evidence>
<evidence type="ECO:0000313" key="3">
    <source>
        <dbReference type="Proteomes" id="UP001567538"/>
    </source>
</evidence>
<dbReference type="InterPro" id="IPR029048">
    <property type="entry name" value="HSP70_C_sf"/>
</dbReference>
<dbReference type="Gene3D" id="1.20.1270.10">
    <property type="match status" value="1"/>
</dbReference>
<feature type="transmembrane region" description="Helical" evidence="1">
    <location>
        <begin position="21"/>
        <end position="44"/>
    </location>
</feature>
<dbReference type="SUPFAM" id="SSF100934">
    <property type="entry name" value="Heat shock protein 70kD (HSP70), C-terminal subdomain"/>
    <property type="match status" value="1"/>
</dbReference>
<keyword evidence="3" id="KW-1185">Reference proteome</keyword>
<dbReference type="EMBL" id="JBEAFC010000004">
    <property type="protein sequence ID" value="KAL1560249.1"/>
    <property type="molecule type" value="Genomic_DNA"/>
</dbReference>
<organism evidence="2 3">
    <name type="scientific">Salvia divinorum</name>
    <name type="common">Maria pastora</name>
    <name type="synonym">Diviner's sage</name>
    <dbReference type="NCBI Taxonomy" id="28513"/>
    <lineage>
        <taxon>Eukaryota</taxon>
        <taxon>Viridiplantae</taxon>
        <taxon>Streptophyta</taxon>
        <taxon>Embryophyta</taxon>
        <taxon>Tracheophyta</taxon>
        <taxon>Spermatophyta</taxon>
        <taxon>Magnoliopsida</taxon>
        <taxon>eudicotyledons</taxon>
        <taxon>Gunneridae</taxon>
        <taxon>Pentapetalae</taxon>
        <taxon>asterids</taxon>
        <taxon>lamiids</taxon>
        <taxon>Lamiales</taxon>
        <taxon>Lamiaceae</taxon>
        <taxon>Nepetoideae</taxon>
        <taxon>Mentheae</taxon>
        <taxon>Salviinae</taxon>
        <taxon>Salvia</taxon>
        <taxon>Salvia subgen. Calosphace</taxon>
    </lineage>
</organism>
<keyword evidence="1" id="KW-1133">Transmembrane helix</keyword>
<protein>
    <submittedName>
        <fullName evidence="2">Heat shock 70 kDa protein</fullName>
    </submittedName>
</protein>
<evidence type="ECO:0000313" key="2">
    <source>
        <dbReference type="EMBL" id="KAL1560249.1"/>
    </source>
</evidence>
<sequence>MALQDRVMKETKDKKNDIESYVYYMRNINFMISITPLFCLILRARVIDYQTPGEGLLTSTPKPCSKKGDAIEERYKCIRRGDL</sequence>
<name>A0ABD1HWF1_SALDI</name>
<proteinExistence type="predicted"/>
<accession>A0ABD1HWF1</accession>
<gene>
    <name evidence="2" type="ORF">AAHA92_10488</name>
</gene>
<keyword evidence="1" id="KW-0472">Membrane</keyword>
<keyword evidence="2" id="KW-0346">Stress response</keyword>